<keyword evidence="9" id="KW-1185">Reference proteome</keyword>
<dbReference type="RefSeq" id="XP_066083192.1">
    <property type="nucleotide sequence ID" value="XM_066227095.1"/>
</dbReference>
<keyword evidence="4 6" id="KW-1133">Transmembrane helix</keyword>
<dbReference type="GeneID" id="91102102"/>
<dbReference type="Gene3D" id="1.20.1250.20">
    <property type="entry name" value="MFS general substrate transporter like domains"/>
    <property type="match status" value="1"/>
</dbReference>
<gene>
    <name evidence="8" type="ORF">V865_003298</name>
</gene>
<evidence type="ECO:0000256" key="2">
    <source>
        <dbReference type="ARBA" id="ARBA00010992"/>
    </source>
</evidence>
<keyword evidence="5 6" id="KW-0472">Membrane</keyword>
<dbReference type="GO" id="GO:0005351">
    <property type="term" value="F:carbohydrate:proton symporter activity"/>
    <property type="evidence" value="ECO:0007669"/>
    <property type="project" value="TreeGrafter"/>
</dbReference>
<dbReference type="Proteomes" id="UP001358614">
    <property type="component" value="Chromosome 1"/>
</dbReference>
<dbReference type="PANTHER" id="PTHR48022">
    <property type="entry name" value="PLASTIDIC GLUCOSE TRANSPORTER 4"/>
    <property type="match status" value="1"/>
</dbReference>
<comment type="subcellular location">
    <subcellularLocation>
        <location evidence="1">Membrane</location>
        <topology evidence="1">Multi-pass membrane protein</topology>
    </subcellularLocation>
</comment>
<feature type="transmembrane region" description="Helical" evidence="6">
    <location>
        <begin position="64"/>
        <end position="84"/>
    </location>
</feature>
<dbReference type="AlphaFoldDB" id="A0AAX4KFS2"/>
<organism evidence="8 9">
    <name type="scientific">Kwoniella europaea PYCC6329</name>
    <dbReference type="NCBI Taxonomy" id="1423913"/>
    <lineage>
        <taxon>Eukaryota</taxon>
        <taxon>Fungi</taxon>
        <taxon>Dikarya</taxon>
        <taxon>Basidiomycota</taxon>
        <taxon>Agaricomycotina</taxon>
        <taxon>Tremellomycetes</taxon>
        <taxon>Tremellales</taxon>
        <taxon>Cryptococcaceae</taxon>
        <taxon>Kwoniella</taxon>
    </lineage>
</organism>
<dbReference type="EMBL" id="CP144089">
    <property type="protein sequence ID" value="WWD05225.1"/>
    <property type="molecule type" value="Genomic_DNA"/>
</dbReference>
<dbReference type="SUPFAM" id="SSF103473">
    <property type="entry name" value="MFS general substrate transporter"/>
    <property type="match status" value="1"/>
</dbReference>
<evidence type="ECO:0000313" key="9">
    <source>
        <dbReference type="Proteomes" id="UP001358614"/>
    </source>
</evidence>
<dbReference type="InterPro" id="IPR050360">
    <property type="entry name" value="MFS_Sugar_Transporters"/>
</dbReference>
<dbReference type="InterPro" id="IPR005828">
    <property type="entry name" value="MFS_sugar_transport-like"/>
</dbReference>
<accession>A0AAX4KFS2</accession>
<feature type="domain" description="Major facilitator superfamily (MFS) profile" evidence="7">
    <location>
        <begin position="1"/>
        <end position="125"/>
    </location>
</feature>
<dbReference type="Pfam" id="PF00083">
    <property type="entry name" value="Sugar_tr"/>
    <property type="match status" value="1"/>
</dbReference>
<keyword evidence="3 6" id="KW-0812">Transmembrane</keyword>
<feature type="transmembrane region" description="Helical" evidence="6">
    <location>
        <begin position="96"/>
        <end position="114"/>
    </location>
</feature>
<feature type="transmembrane region" description="Helical" evidence="6">
    <location>
        <begin position="26"/>
        <end position="44"/>
    </location>
</feature>
<dbReference type="KEGG" id="ker:91102102"/>
<evidence type="ECO:0000256" key="4">
    <source>
        <dbReference type="ARBA" id="ARBA00022989"/>
    </source>
</evidence>
<evidence type="ECO:0000259" key="7">
    <source>
        <dbReference type="PROSITE" id="PS50850"/>
    </source>
</evidence>
<dbReference type="PANTHER" id="PTHR48022:SF91">
    <property type="entry name" value="MAJOR FACILITATOR SUPERFAMILY (MFS) PROFILE DOMAIN-CONTAINING PROTEIN-RELATED"/>
    <property type="match status" value="1"/>
</dbReference>
<dbReference type="PROSITE" id="PS00217">
    <property type="entry name" value="SUGAR_TRANSPORT_2"/>
    <property type="match status" value="1"/>
</dbReference>
<dbReference type="InterPro" id="IPR020846">
    <property type="entry name" value="MFS_dom"/>
</dbReference>
<dbReference type="InterPro" id="IPR005829">
    <property type="entry name" value="Sugar_transporter_CS"/>
</dbReference>
<reference evidence="8 9" key="1">
    <citation type="submission" date="2024-01" db="EMBL/GenBank/DDBJ databases">
        <title>Comparative genomics of Cryptococcus and Kwoniella reveals pathogenesis evolution and contrasting modes of karyotype evolution via chromosome fusion or intercentromeric recombination.</title>
        <authorList>
            <person name="Coelho M.A."/>
            <person name="David-Palma M."/>
            <person name="Shea T."/>
            <person name="Bowers K."/>
            <person name="McGinley-Smith S."/>
            <person name="Mohammad A.W."/>
            <person name="Gnirke A."/>
            <person name="Yurkov A.M."/>
            <person name="Nowrousian M."/>
            <person name="Sun S."/>
            <person name="Cuomo C.A."/>
            <person name="Heitman J."/>
        </authorList>
    </citation>
    <scope>NUCLEOTIDE SEQUENCE [LARGE SCALE GENOMIC DNA]</scope>
    <source>
        <strain evidence="8 9">PYCC6329</strain>
    </source>
</reference>
<sequence length="125" mass="13451">MRACRHSPPVQTARQGSVIVVVPGKLYESSLLLILWVSLTVLLISVCEDAHSADSAFEASKIQILRFVAGLGVGALSAIVPLYIGEAAPKKLRGSLLVLYQVQIISGLFLEYIINLGTHHINNST</sequence>
<proteinExistence type="inferred from homology"/>
<name>A0AAX4KFS2_9TREE</name>
<evidence type="ECO:0000256" key="5">
    <source>
        <dbReference type="ARBA" id="ARBA00023136"/>
    </source>
</evidence>
<dbReference type="GO" id="GO:0016020">
    <property type="term" value="C:membrane"/>
    <property type="evidence" value="ECO:0007669"/>
    <property type="project" value="UniProtKB-SubCell"/>
</dbReference>
<protein>
    <recommendedName>
        <fullName evidence="7">Major facilitator superfamily (MFS) profile domain-containing protein</fullName>
    </recommendedName>
</protein>
<dbReference type="PROSITE" id="PS50850">
    <property type="entry name" value="MFS"/>
    <property type="match status" value="1"/>
</dbReference>
<evidence type="ECO:0000313" key="8">
    <source>
        <dbReference type="EMBL" id="WWD05225.1"/>
    </source>
</evidence>
<dbReference type="InterPro" id="IPR036259">
    <property type="entry name" value="MFS_trans_sf"/>
</dbReference>
<evidence type="ECO:0000256" key="1">
    <source>
        <dbReference type="ARBA" id="ARBA00004141"/>
    </source>
</evidence>
<comment type="similarity">
    <text evidence="2">Belongs to the major facilitator superfamily. Sugar transporter (TC 2.A.1.1) family.</text>
</comment>
<evidence type="ECO:0000256" key="3">
    <source>
        <dbReference type="ARBA" id="ARBA00022692"/>
    </source>
</evidence>
<evidence type="ECO:0000256" key="6">
    <source>
        <dbReference type="SAM" id="Phobius"/>
    </source>
</evidence>